<dbReference type="InterPro" id="IPR036397">
    <property type="entry name" value="RNaseH_sf"/>
</dbReference>
<keyword evidence="1" id="KW-0472">Membrane</keyword>
<dbReference type="InterPro" id="IPR002562">
    <property type="entry name" value="3'-5'_exonuclease_dom"/>
</dbReference>
<dbReference type="Proteomes" id="UP000285060">
    <property type="component" value="Unassembled WGS sequence"/>
</dbReference>
<reference evidence="3 4" key="1">
    <citation type="submission" date="2018-08" db="EMBL/GenBank/DDBJ databases">
        <title>Aphanomyces genome sequencing and annotation.</title>
        <authorList>
            <person name="Minardi D."/>
            <person name="Oidtmann B."/>
            <person name="Van Der Giezen M."/>
            <person name="Studholme D.J."/>
        </authorList>
    </citation>
    <scope>NUCLEOTIDE SEQUENCE [LARGE SCALE GENOMIC DNA]</scope>
    <source>
        <strain evidence="3 4">NJM0002</strain>
    </source>
</reference>
<feature type="transmembrane region" description="Helical" evidence="1">
    <location>
        <begin position="785"/>
        <end position="809"/>
    </location>
</feature>
<evidence type="ECO:0000256" key="1">
    <source>
        <dbReference type="SAM" id="Phobius"/>
    </source>
</evidence>
<comment type="caution">
    <text evidence="3">The sequence shown here is derived from an EMBL/GenBank/DDBJ whole genome shotgun (WGS) entry which is preliminary data.</text>
</comment>
<protein>
    <recommendedName>
        <fullName evidence="2">3'-5' exonuclease domain-containing protein</fullName>
    </recommendedName>
</protein>
<feature type="transmembrane region" description="Helical" evidence="1">
    <location>
        <begin position="853"/>
        <end position="875"/>
    </location>
</feature>
<dbReference type="Pfam" id="PF01612">
    <property type="entry name" value="DNA_pol_A_exo1"/>
    <property type="match status" value="1"/>
</dbReference>
<name>A0A418B6G4_9STRA</name>
<dbReference type="PANTHER" id="PTHR47765:SF2">
    <property type="entry name" value="EXONUCLEASE MUT-7 HOMOLOG"/>
    <property type="match status" value="1"/>
</dbReference>
<dbReference type="InterPro" id="IPR012337">
    <property type="entry name" value="RNaseH-like_sf"/>
</dbReference>
<dbReference type="EMBL" id="QUSY01000061">
    <property type="protein sequence ID" value="RHY33738.1"/>
    <property type="molecule type" value="Genomic_DNA"/>
</dbReference>
<organism evidence="3 4">
    <name type="scientific">Aphanomyces invadans</name>
    <dbReference type="NCBI Taxonomy" id="157072"/>
    <lineage>
        <taxon>Eukaryota</taxon>
        <taxon>Sar</taxon>
        <taxon>Stramenopiles</taxon>
        <taxon>Oomycota</taxon>
        <taxon>Saprolegniomycetes</taxon>
        <taxon>Saprolegniales</taxon>
        <taxon>Verrucalvaceae</taxon>
        <taxon>Aphanomyces</taxon>
    </lineage>
</organism>
<dbReference type="GO" id="GO:0003676">
    <property type="term" value="F:nucleic acid binding"/>
    <property type="evidence" value="ECO:0007669"/>
    <property type="project" value="InterPro"/>
</dbReference>
<dbReference type="Gene3D" id="3.30.420.10">
    <property type="entry name" value="Ribonuclease H-like superfamily/Ribonuclease H"/>
    <property type="match status" value="1"/>
</dbReference>
<dbReference type="VEuPathDB" id="FungiDB:H310_00762"/>
<dbReference type="VEuPathDB" id="FungiDB:H310_00760"/>
<dbReference type="InterPro" id="IPR052408">
    <property type="entry name" value="Exonuclease_MUT-7-like"/>
</dbReference>
<accession>A0A418B6G4</accession>
<keyword evidence="4" id="KW-1185">Reference proteome</keyword>
<dbReference type="SUPFAM" id="SSF53098">
    <property type="entry name" value="Ribonuclease H-like"/>
    <property type="match status" value="1"/>
</dbReference>
<evidence type="ECO:0000313" key="4">
    <source>
        <dbReference type="Proteomes" id="UP000285060"/>
    </source>
</evidence>
<proteinExistence type="predicted"/>
<dbReference type="GO" id="GO:0006139">
    <property type="term" value="P:nucleobase-containing compound metabolic process"/>
    <property type="evidence" value="ECO:0007669"/>
    <property type="project" value="InterPro"/>
</dbReference>
<dbReference type="PANTHER" id="PTHR47765">
    <property type="entry name" value="3'-5' EXONUCLEASE DOMAIN-CONTAINING PROTEIN"/>
    <property type="match status" value="1"/>
</dbReference>
<evidence type="ECO:0000259" key="2">
    <source>
        <dbReference type="Pfam" id="PF01612"/>
    </source>
</evidence>
<dbReference type="GO" id="GO:0008408">
    <property type="term" value="F:3'-5' exonuclease activity"/>
    <property type="evidence" value="ECO:0007669"/>
    <property type="project" value="InterPro"/>
</dbReference>
<evidence type="ECO:0000313" key="3">
    <source>
        <dbReference type="EMBL" id="RHY33738.1"/>
    </source>
</evidence>
<keyword evidence="1" id="KW-1133">Transmembrane helix</keyword>
<keyword evidence="1" id="KW-0812">Transmembrane</keyword>
<feature type="domain" description="3'-5' exonuclease" evidence="2">
    <location>
        <begin position="619"/>
        <end position="713"/>
    </location>
</feature>
<gene>
    <name evidence="3" type="ORF">DYB32_001452</name>
</gene>
<sequence>MDFETLVHQCRKRKWKDEIDAVFQAMQLLGTKGWQSDDGAIDLPPQPNVLPTASTYLALIDAFICCNAPEHAWKTYMGMDAMAIPRTQAIVRKYIRGTYLAMKDDLTTSAPSVWHLSDVVRLALRDGIPVTHRMAMYILRLYGNDEVAGLTMLSLLDQERSYTTSVKHHELTYRTLFDELIQACVYAHNASGAIVVWEAFQEAECRAGNGADREVSTAGRTVPTTTATIERVLLLTCMYEPSLDDALRVLRAHQAAHRLLPLSTYSSIVREFHVKFASNMAMNASGITKSLKVCTFPCRVGFDVATSEHSNGDLFLAVYERRALFEAIEDHAPALRSTDCCSSLACDVEVDGLQWCVSLAPHTSFGVSALLFAHHIHERFTVVRDKAGKVAAEDAARSALRLASDPLLFVLHALLAFPKLDISFRVQAKFAKMLFSLVPSDAVPAAHHRSECFAHLDDMSMYLMQELNSVFDLVAADIVRVATYCARTVVLDHHPEKTLNFVLTRPAFFEPAIADLLVPAFAELYAQGVALVLRYIRASLAYDAVAKTVPLAFTRLVEGFADEYPSADLRPLIKEFQLHDEFAHVVAAHDAALSTRPLQRRADPNVSYWALPLARDRVVFVDSDAAVDAAHRVLLASRVVAWDVEWRPDHLSIHAKSKCSIIQLACDTHVFVCDVFTHCTDAMQAMLEAIVTATVPWKVGFGLHGDIDRLRYSFPDMPCFDSLDEWENVLDLQSYLKSATKKHSHTMTWLHHGLSNAASTVGLIILHTLSAAFSITAFTFVLTGFIAGVTLLPLMCVGILVFGVFWALLRPLSKVDEYLFLQRKALYTSIHDKMPTNWNARPAWCHILRRRRIALVLLFVTFLIGVGVVLVTLVLKLKDTTVVLQRLHLPDVCNKTSLGAATLEFSNPSYCQPVIGPIAVVVDAANGNSSTRLLNIAVPEFPLASGSSVVTSSITFSIVANASTWQEVLFSSPAPPTLSMTGHIPVRLSCLLVPITVILDIHDVLHEPSSASFSLSALFTRALFQPFASPTDGDSFDIAARVRQMIHDIFQSIALSEGHLEQDKDGVYLFTDVTFQYSSSIQWSLPDLSFQLIESNAANTTKSNATILTAALYGFTLGAGATHLDSFAYLRHADSQPLLDAITTYLRGDDVHLQVVGNDPLSACFAQRLWNDMHYSFKIPGTMDGKPAFLRQYTLDPTLKKLDSTTHTCDLRVDVNLTIHNPLPFELVLRHVQFDVLYRNVSEPQHKLMGTAVDVTAVDWKSHMVNDVAFSIVVTDFDVCEDLLVLFLNDALAFAIQRGNLTLEFAGGKAFDIPFQVDDIRVHPPPDDSAKMAMPDIVEQEDRIPLGNVVVAR</sequence>